<name>A0ABS9THG3_9PSEU</name>
<dbReference type="GO" id="GO:0004519">
    <property type="term" value="F:endonuclease activity"/>
    <property type="evidence" value="ECO:0007669"/>
    <property type="project" value="UniProtKB-KW"/>
</dbReference>
<evidence type="ECO:0000313" key="2">
    <source>
        <dbReference type="EMBL" id="MCH6167966.1"/>
    </source>
</evidence>
<keyword evidence="3" id="KW-1185">Reference proteome</keyword>
<dbReference type="InterPro" id="IPR011089">
    <property type="entry name" value="GmrSD_C"/>
</dbReference>
<comment type="caution">
    <text evidence="2">The sequence shown here is derived from an EMBL/GenBank/DDBJ whole genome shotgun (WGS) entry which is preliminary data.</text>
</comment>
<keyword evidence="2" id="KW-0540">Nuclease</keyword>
<evidence type="ECO:0000259" key="1">
    <source>
        <dbReference type="Pfam" id="PF07510"/>
    </source>
</evidence>
<protein>
    <submittedName>
        <fullName evidence="2">HNH endonuclease family protein</fullName>
    </submittedName>
</protein>
<dbReference type="RefSeq" id="WP_241038598.1">
    <property type="nucleotide sequence ID" value="NZ_BAAAJF010000012.1"/>
</dbReference>
<accession>A0ABS9THG3</accession>
<gene>
    <name evidence="2" type="ORF">MMF94_19945</name>
</gene>
<dbReference type="PANTHER" id="PTHR24094">
    <property type="entry name" value="SECRETED PROTEIN"/>
    <property type="match status" value="1"/>
</dbReference>
<organism evidence="2 3">
    <name type="scientific">Pseudonocardia alaniniphila</name>
    <dbReference type="NCBI Taxonomy" id="75291"/>
    <lineage>
        <taxon>Bacteria</taxon>
        <taxon>Bacillati</taxon>
        <taxon>Actinomycetota</taxon>
        <taxon>Actinomycetes</taxon>
        <taxon>Pseudonocardiales</taxon>
        <taxon>Pseudonocardiaceae</taxon>
        <taxon>Pseudonocardia</taxon>
    </lineage>
</organism>
<proteinExistence type="predicted"/>
<keyword evidence="2" id="KW-0378">Hydrolase</keyword>
<feature type="domain" description="GmrSD restriction endonucleases C-terminal" evidence="1">
    <location>
        <begin position="95"/>
        <end position="208"/>
    </location>
</feature>
<keyword evidence="2" id="KW-0255">Endonuclease</keyword>
<dbReference type="PANTHER" id="PTHR24094:SF15">
    <property type="entry name" value="AMP-DEPENDENT SYNTHETASE_LIGASE DOMAIN-CONTAINING PROTEIN-RELATED"/>
    <property type="match status" value="1"/>
</dbReference>
<evidence type="ECO:0000313" key="3">
    <source>
        <dbReference type="Proteomes" id="UP001299970"/>
    </source>
</evidence>
<dbReference type="EMBL" id="JAKXMK010000016">
    <property type="protein sequence ID" value="MCH6167966.1"/>
    <property type="molecule type" value="Genomic_DNA"/>
</dbReference>
<sequence length="213" mass="23476">MLGHLVRISAAGLAALLLVVGLSGCTITPVLPDARPVSTDQAHAELSALVERAPASMRGYSRDRFPHWSSQGKGCDTRDLVLERDGTDVVVDSGCKIVKGTWHSPYDDTTWTDPADVDIDHIVPLAEAWRSGAADWDDERRKAYANDLDGPGLLTVTDNVNQAKGDQPPNLWKPELTEYWCTYAELWIETKSKWDLSVTSAERSALLDMLNRC</sequence>
<dbReference type="PROSITE" id="PS51257">
    <property type="entry name" value="PROKAR_LIPOPROTEIN"/>
    <property type="match status" value="1"/>
</dbReference>
<reference evidence="2 3" key="1">
    <citation type="submission" date="2022-03" db="EMBL/GenBank/DDBJ databases">
        <title>Pseudonocardia alaer sp. nov., a novel actinomycete isolated from reed forest soil.</title>
        <authorList>
            <person name="Wang L."/>
        </authorList>
    </citation>
    <scope>NUCLEOTIDE SEQUENCE [LARGE SCALE GENOMIC DNA]</scope>
    <source>
        <strain evidence="2 3">Y-16303</strain>
    </source>
</reference>
<dbReference type="Proteomes" id="UP001299970">
    <property type="component" value="Unassembled WGS sequence"/>
</dbReference>
<dbReference type="Pfam" id="PF07510">
    <property type="entry name" value="GmrSD_C"/>
    <property type="match status" value="1"/>
</dbReference>